<evidence type="ECO:0000313" key="2">
    <source>
        <dbReference type="Proteomes" id="UP000683925"/>
    </source>
</evidence>
<comment type="caution">
    <text evidence="1">The sequence shown here is derived from an EMBL/GenBank/DDBJ whole genome shotgun (WGS) entry which is preliminary data.</text>
</comment>
<name>A0A8S1TLH5_PAROT</name>
<keyword evidence="2" id="KW-1185">Reference proteome</keyword>
<sequence>MMRKRSSSKPNLMKLLDCTELIAQFQQIFDKTSIVNNKEANLNFNELQQYYTHFQEDLKFIRYSRWAKFYVRQLIYIKQSQNIYRVYEIQNIFDKLKRSCQMKLLLRLGEIFGKEINYEKNQVSIIKDNEFKKEIIKIFGQSRQLKQLSPYQALMWKRLFCDKDKGIYECRINTECQSMPILDSQNNKNFWVTKMKMSQQLRKGNIKISFKR</sequence>
<protein>
    <submittedName>
        <fullName evidence="1">Uncharacterized protein</fullName>
    </submittedName>
</protein>
<evidence type="ECO:0000313" key="1">
    <source>
        <dbReference type="EMBL" id="CAD8152813.1"/>
    </source>
</evidence>
<proteinExistence type="predicted"/>
<dbReference type="Proteomes" id="UP000683925">
    <property type="component" value="Unassembled WGS sequence"/>
</dbReference>
<dbReference type="AlphaFoldDB" id="A0A8S1TLH5"/>
<dbReference type="EMBL" id="CAJJDP010000027">
    <property type="protein sequence ID" value="CAD8152813.1"/>
    <property type="molecule type" value="Genomic_DNA"/>
</dbReference>
<accession>A0A8S1TLH5</accession>
<gene>
    <name evidence="1" type="ORF">POCTA_138.1.T0270051</name>
</gene>
<reference evidence="1" key="1">
    <citation type="submission" date="2021-01" db="EMBL/GenBank/DDBJ databases">
        <authorList>
            <consortium name="Genoscope - CEA"/>
            <person name="William W."/>
        </authorList>
    </citation>
    <scope>NUCLEOTIDE SEQUENCE</scope>
</reference>
<organism evidence="1 2">
    <name type="scientific">Paramecium octaurelia</name>
    <dbReference type="NCBI Taxonomy" id="43137"/>
    <lineage>
        <taxon>Eukaryota</taxon>
        <taxon>Sar</taxon>
        <taxon>Alveolata</taxon>
        <taxon>Ciliophora</taxon>
        <taxon>Intramacronucleata</taxon>
        <taxon>Oligohymenophorea</taxon>
        <taxon>Peniculida</taxon>
        <taxon>Parameciidae</taxon>
        <taxon>Paramecium</taxon>
    </lineage>
</organism>